<evidence type="ECO:0000313" key="1">
    <source>
        <dbReference type="EMBL" id="MDW5598419.1"/>
    </source>
</evidence>
<reference evidence="1 2" key="2">
    <citation type="submission" date="2023-10" db="EMBL/GenBank/DDBJ databases">
        <authorList>
            <person name="Han X.F."/>
        </authorList>
    </citation>
    <scope>NUCLEOTIDE SEQUENCE [LARGE SCALE GENOMIC DNA]</scope>
    <source>
        <strain evidence="1 2">KCTC 39840</strain>
    </source>
</reference>
<organism evidence="1 2">
    <name type="scientific">Conexibacter stalactiti</name>
    <dbReference type="NCBI Taxonomy" id="1940611"/>
    <lineage>
        <taxon>Bacteria</taxon>
        <taxon>Bacillati</taxon>
        <taxon>Actinomycetota</taxon>
        <taxon>Thermoleophilia</taxon>
        <taxon>Solirubrobacterales</taxon>
        <taxon>Conexibacteraceae</taxon>
        <taxon>Conexibacter</taxon>
    </lineage>
</organism>
<gene>
    <name evidence="1" type="ORF">R7226_28930</name>
</gene>
<sequence length="135" mass="14469">APAPAPQPRAPAARAAAPKLELLSARGRKGALTLGLRLDRTANVRIEVVERRAGRRAGGRCVAPAPRGARGARCVRLVTLGTVLRRNVRGGLPSLTLPAKVGRTALRGRIVRLTLWAERDGRRSALQRVTRTVPK</sequence>
<accession>A0ABU4HZ39</accession>
<keyword evidence="2" id="KW-1185">Reference proteome</keyword>
<proteinExistence type="predicted"/>
<evidence type="ECO:0000313" key="2">
    <source>
        <dbReference type="Proteomes" id="UP001284601"/>
    </source>
</evidence>
<comment type="caution">
    <text evidence="1">The sequence shown here is derived from an EMBL/GenBank/DDBJ whole genome shotgun (WGS) entry which is preliminary data.</text>
</comment>
<dbReference type="Proteomes" id="UP001284601">
    <property type="component" value="Unassembled WGS sequence"/>
</dbReference>
<protein>
    <submittedName>
        <fullName evidence="1">Uncharacterized protein</fullName>
    </submittedName>
</protein>
<name>A0ABU4HZ39_9ACTN</name>
<feature type="non-terminal residue" evidence="1">
    <location>
        <position position="1"/>
    </location>
</feature>
<dbReference type="EMBL" id="JAWSTH010000141">
    <property type="protein sequence ID" value="MDW5598419.1"/>
    <property type="molecule type" value="Genomic_DNA"/>
</dbReference>
<reference evidence="2" key="1">
    <citation type="submission" date="2023-07" db="EMBL/GenBank/DDBJ databases">
        <title>Conexibacter stalactiti sp. nov., isolated from stalactites in a lava cave and emended description of the genus Conexibacter.</title>
        <authorList>
            <person name="Lee S.D."/>
        </authorList>
    </citation>
    <scope>NUCLEOTIDE SEQUENCE [LARGE SCALE GENOMIC DNA]</scope>
    <source>
        <strain evidence="2">KCTC 39840</strain>
    </source>
</reference>